<evidence type="ECO:0000256" key="3">
    <source>
        <dbReference type="ARBA" id="ARBA00021023"/>
    </source>
</evidence>
<dbReference type="OrthoDB" id="274691at2759"/>
<dbReference type="SUPFAM" id="SSF74650">
    <property type="entry name" value="Galactose mutarotase-like"/>
    <property type="match status" value="1"/>
</dbReference>
<dbReference type="GO" id="GO:0033499">
    <property type="term" value="P:galactose catabolic process via UDP-galactose, Leloir pathway"/>
    <property type="evidence" value="ECO:0007669"/>
    <property type="project" value="TreeGrafter"/>
</dbReference>
<evidence type="ECO:0000256" key="5">
    <source>
        <dbReference type="ARBA" id="ARBA00045743"/>
    </source>
</evidence>
<sequence>MDNGIKDKADDDISSNSKLEPGNTESDENISKETEIPLISHEEVSPAQLVGRTESMAEDSMQIIKETSLTVKVSKNVLEESGKIVGDISIALDGFGMVTTDKGTEVVKRFTFTNIKNKMQIQVISLGATITSIQLPDKNGVLEDVALGFDTIEEYYEDSNPSIGCTLGRDAFETLQDEHYSGLGLFNWISSLDGSKLVLSHVSEDGWKGYRGTVMIKAIFELKEDNSFHVTYRATSTRATSINLSLNLYLNLAGHAAKRNELYKHIFTINADKSIKDRTYKLSKFQPKYVGGTVFDLRSPKEIGPVIARSPQFGFDKYYILTKGTEQLISFAARVLHPTSGRYVEIYTDQGGIQFYTADYFPDVSNEAIPMAMDDSFDRDTVDLELTGKSDHSLKSGVLYSRGGEIKGKDGASYERHGAFCINSLGLPAEDIGNNFKNNIVIPSYDYQHRIIYKFGVVD</sequence>
<dbReference type="Proteomes" id="UP001151699">
    <property type="component" value="Unassembled WGS sequence"/>
</dbReference>
<dbReference type="GO" id="GO:0006006">
    <property type="term" value="P:glucose metabolic process"/>
    <property type="evidence" value="ECO:0007669"/>
    <property type="project" value="TreeGrafter"/>
</dbReference>
<evidence type="ECO:0000256" key="2">
    <source>
        <dbReference type="ARBA" id="ARBA00004947"/>
    </source>
</evidence>
<comment type="function">
    <text evidence="5">Mutarotase that catalyzes the interconversion of beta-D-galactose and alpha-D-galactose during galactose metabolism. Beta-D-galactose is metabolized in the liver into glucose 1-phosphate, the primary metabolic fuel, by the action of four enzymes that constitute the Leloir pathway: GALM, GALK1 (galactokinase), GALT (galactose-1-phosphate uridylyltransferase) and GALE (UDP-galactose-4'-epimerase). Involved in the maintenance of the equilibrium between the beta- and alpha-anomers of galactose, therefore ensuring a sufficient supply of the alpha-anomer for GALK1. Also active on D-glucose although shows a preference for galactose over glucose.</text>
</comment>
<dbReference type="PANTHER" id="PTHR10091">
    <property type="entry name" value="ALDOSE-1-EPIMERASE"/>
    <property type="match status" value="1"/>
</dbReference>
<proteinExistence type="predicted"/>
<feature type="region of interest" description="Disordered" evidence="6">
    <location>
        <begin position="1"/>
        <end position="45"/>
    </location>
</feature>
<dbReference type="InterPro" id="IPR014718">
    <property type="entry name" value="GH-type_carb-bd"/>
</dbReference>
<reference evidence="7" key="1">
    <citation type="submission" date="2022-07" db="EMBL/GenBank/DDBJ databases">
        <authorList>
            <person name="Trinca V."/>
            <person name="Uliana J.V.C."/>
            <person name="Torres T.T."/>
            <person name="Ward R.J."/>
            <person name="Monesi N."/>
        </authorList>
    </citation>
    <scope>NUCLEOTIDE SEQUENCE</scope>
    <source>
        <strain evidence="7">HSMRA1968</strain>
        <tissue evidence="7">Whole embryos</tissue>
    </source>
</reference>
<feature type="compositionally biased region" description="Basic and acidic residues" evidence="6">
    <location>
        <begin position="29"/>
        <end position="44"/>
    </location>
</feature>
<dbReference type="GO" id="GO:0030246">
    <property type="term" value="F:carbohydrate binding"/>
    <property type="evidence" value="ECO:0007669"/>
    <property type="project" value="InterPro"/>
</dbReference>
<comment type="catalytic activity">
    <reaction evidence="1">
        <text>alpha-D-galactose = beta-D-galactose</text>
        <dbReference type="Rhea" id="RHEA:28675"/>
        <dbReference type="ChEBI" id="CHEBI:27667"/>
        <dbReference type="ChEBI" id="CHEBI:28061"/>
        <dbReference type="EC" id="5.1.3.3"/>
    </reaction>
    <physiologicalReaction direction="right-to-left" evidence="1">
        <dbReference type="Rhea" id="RHEA:28677"/>
    </physiologicalReaction>
</comment>
<evidence type="ECO:0000313" key="8">
    <source>
        <dbReference type="Proteomes" id="UP001151699"/>
    </source>
</evidence>
<feature type="compositionally biased region" description="Basic and acidic residues" evidence="6">
    <location>
        <begin position="1"/>
        <end position="11"/>
    </location>
</feature>
<evidence type="ECO:0000256" key="1">
    <source>
        <dbReference type="ARBA" id="ARBA00001712"/>
    </source>
</evidence>
<dbReference type="PANTHER" id="PTHR10091:SF0">
    <property type="entry name" value="GALACTOSE MUTAROTASE"/>
    <property type="match status" value="1"/>
</dbReference>
<comment type="pathway">
    <text evidence="2">Carbohydrate metabolism; galactose metabolism.</text>
</comment>
<evidence type="ECO:0000256" key="4">
    <source>
        <dbReference type="ARBA" id="ARBA00032729"/>
    </source>
</evidence>
<evidence type="ECO:0000313" key="7">
    <source>
        <dbReference type="EMBL" id="KAJ6633414.1"/>
    </source>
</evidence>
<dbReference type="Pfam" id="PF01263">
    <property type="entry name" value="Aldose_epim"/>
    <property type="match status" value="2"/>
</dbReference>
<evidence type="ECO:0000256" key="6">
    <source>
        <dbReference type="SAM" id="MobiDB-lite"/>
    </source>
</evidence>
<dbReference type="Gene3D" id="2.70.98.10">
    <property type="match status" value="1"/>
</dbReference>
<dbReference type="InterPro" id="IPR008183">
    <property type="entry name" value="Aldose_1/G6P_1-epimerase"/>
</dbReference>
<accession>A0A9Q0RVG2</accession>
<protein>
    <recommendedName>
        <fullName evidence="3">Galactose mutarotase</fullName>
    </recommendedName>
    <alternativeName>
        <fullName evidence="4">Aldose 1-epimerase</fullName>
    </alternativeName>
</protein>
<dbReference type="GO" id="GO:0004034">
    <property type="term" value="F:aldose 1-epimerase activity"/>
    <property type="evidence" value="ECO:0007669"/>
    <property type="project" value="UniProtKB-EC"/>
</dbReference>
<gene>
    <name evidence="7" type="primary">GALM_1</name>
    <name evidence="7" type="ORF">Bhyg_16674</name>
</gene>
<dbReference type="EMBL" id="WJQU01002036">
    <property type="protein sequence ID" value="KAJ6633414.1"/>
    <property type="molecule type" value="Genomic_DNA"/>
</dbReference>
<organism evidence="7 8">
    <name type="scientific">Pseudolycoriella hygida</name>
    <dbReference type="NCBI Taxonomy" id="35572"/>
    <lineage>
        <taxon>Eukaryota</taxon>
        <taxon>Metazoa</taxon>
        <taxon>Ecdysozoa</taxon>
        <taxon>Arthropoda</taxon>
        <taxon>Hexapoda</taxon>
        <taxon>Insecta</taxon>
        <taxon>Pterygota</taxon>
        <taxon>Neoptera</taxon>
        <taxon>Endopterygota</taxon>
        <taxon>Diptera</taxon>
        <taxon>Nematocera</taxon>
        <taxon>Sciaroidea</taxon>
        <taxon>Sciaridae</taxon>
        <taxon>Pseudolycoriella</taxon>
    </lineage>
</organism>
<comment type="caution">
    <text evidence="7">The sequence shown here is derived from an EMBL/GenBank/DDBJ whole genome shotgun (WGS) entry which is preliminary data.</text>
</comment>
<dbReference type="InterPro" id="IPR011013">
    <property type="entry name" value="Gal_mutarotase_sf_dom"/>
</dbReference>
<dbReference type="AlphaFoldDB" id="A0A9Q0RVG2"/>
<keyword evidence="8" id="KW-1185">Reference proteome</keyword>
<name>A0A9Q0RVG2_9DIPT</name>